<proteinExistence type="predicted"/>
<dbReference type="EMBL" id="BBNU01000003">
    <property type="protein sequence ID" value="GAL78506.1"/>
    <property type="molecule type" value="Genomic_DNA"/>
</dbReference>
<accession>A0A090WNF4</accession>
<keyword evidence="1" id="KW-0675">Receptor</keyword>
<name>A0A090WNF4_9FLAO</name>
<comment type="caution">
    <text evidence="1">The sequence shown here is derived from an EMBL/GenBank/DDBJ whole genome shotgun (WGS) entry which is preliminary data.</text>
</comment>
<dbReference type="AlphaFoldDB" id="A0A090WNF4"/>
<organism evidence="1 2">
    <name type="scientific">Algibacter lectus</name>
    <dbReference type="NCBI Taxonomy" id="221126"/>
    <lineage>
        <taxon>Bacteria</taxon>
        <taxon>Pseudomonadati</taxon>
        <taxon>Bacteroidota</taxon>
        <taxon>Flavobacteriia</taxon>
        <taxon>Flavobacteriales</taxon>
        <taxon>Flavobacteriaceae</taxon>
        <taxon>Algibacter</taxon>
    </lineage>
</organism>
<reference evidence="1 2" key="1">
    <citation type="journal article" date="2014" name="Genome Announc.">
        <title>Draft Genome Sequences of Marine Flavobacterium Algibacter lectus Strains SS8 and NR4.</title>
        <authorList>
            <person name="Takatani N."/>
            <person name="Nakanishi M."/>
            <person name="Meirelles P."/>
            <person name="Mino S."/>
            <person name="Suda W."/>
            <person name="Oshima K."/>
            <person name="Hattori M."/>
            <person name="Ohkuma M."/>
            <person name="Hosokawa M."/>
            <person name="Miyashita K."/>
            <person name="Thompson F.L."/>
            <person name="Niwa A."/>
            <person name="Sawabe T."/>
            <person name="Sawabe T."/>
        </authorList>
    </citation>
    <scope>NUCLEOTIDE SEQUENCE [LARGE SCALE GENOMIC DNA]</scope>
    <source>
        <strain evidence="2">JCM19274</strain>
    </source>
</reference>
<protein>
    <submittedName>
        <fullName evidence="1">TonB-dependent receptor</fullName>
    </submittedName>
</protein>
<dbReference type="Proteomes" id="UP000029643">
    <property type="component" value="Unassembled WGS sequence"/>
</dbReference>
<evidence type="ECO:0000313" key="2">
    <source>
        <dbReference type="Proteomes" id="UP000029643"/>
    </source>
</evidence>
<evidence type="ECO:0000313" key="1">
    <source>
        <dbReference type="EMBL" id="GAL78506.1"/>
    </source>
</evidence>
<gene>
    <name evidence="1" type="ORF">JCM19274_970</name>
</gene>
<sequence>MSQTENGIKERQILTERFTGTWAATYKNYKYNLSVDYTGNIYGPMRLPLLSDLDPRSQNSPVWSIQNIQLTFDGLENLEIYGGVKNLLNWTPNKGNPFIIARANDPFDKDVTFDNNGNAQVTPDNPYGLTFDPTYVYAPNQGIRAFLGLRYSLR</sequence>